<keyword evidence="5 9" id="KW-0653">Protein transport</keyword>
<dbReference type="PANTHER" id="PTHR10906">
    <property type="entry name" value="SECY/SEC61-ALPHA FAMILY MEMBER"/>
    <property type="match status" value="1"/>
</dbReference>
<evidence type="ECO:0000256" key="5">
    <source>
        <dbReference type="ARBA" id="ARBA00022927"/>
    </source>
</evidence>
<dbReference type="InterPro" id="IPR023201">
    <property type="entry name" value="SecY_dom_sf"/>
</dbReference>
<evidence type="ECO:0000256" key="3">
    <source>
        <dbReference type="ARBA" id="ARBA00022448"/>
    </source>
</evidence>
<keyword evidence="8 9" id="KW-0472">Membrane</keyword>
<sequence length="435" mass="48006">MFKTLSNIMKVADLRSKILFTLLALLIYRVGSFIPVPNIDVDFLRNYDRSQQGDIFGLLNTFSGGALNNFSIFAMGIIPYITASIIVQLLSMDVIPKFAEWAKEGENGRKKLTQFTRYGTIVLGLVQAYGLAIGFNRLYNYDMVLDPGFATYTLIAIVLTAGTAFLMWLGEQITEKGIGNGISILIFAGIVAAFPTAINQLYTTLFTGEARDQLFFNIIKAVIIVVAIVVIIVGVIFVQQGIRKIPVQYTKRVVGRKMYGGQSTHIPLKVNAAGVIPVIFAISLLFFPATIASFWQGQGWADWIIGNLTYQEPLGMVLYVILIIGFTYFYTFVQINPVQMADQMKKNGGYIPGIRPGKATSTYLTRVLNRITLSGALFLALISIIPVFFGNLADLPQTVTIGGTSLLIVVGVALETMKQIESQLIKRHYKGFINN</sequence>
<feature type="transmembrane region" description="Helical" evidence="9">
    <location>
        <begin position="214"/>
        <end position="238"/>
    </location>
</feature>
<gene>
    <name evidence="9 13" type="primary">secY</name>
    <name evidence="13" type="ORF">ACFPXP_16200</name>
</gene>
<reference evidence="14" key="1">
    <citation type="journal article" date="2019" name="Int. J. Syst. Evol. Microbiol.">
        <title>The Global Catalogue of Microorganisms (GCM) 10K type strain sequencing project: providing services to taxonomists for standard genome sequencing and annotation.</title>
        <authorList>
            <consortium name="The Broad Institute Genomics Platform"/>
            <consortium name="The Broad Institute Genome Sequencing Center for Infectious Disease"/>
            <person name="Wu L."/>
            <person name="Ma J."/>
        </authorList>
    </citation>
    <scope>NUCLEOTIDE SEQUENCE [LARGE SCALE GENOMIC DNA]</scope>
    <source>
        <strain evidence="14">CCM 8749</strain>
    </source>
</reference>
<evidence type="ECO:0000256" key="9">
    <source>
        <dbReference type="HAMAP-Rule" id="MF_01465"/>
    </source>
</evidence>
<evidence type="ECO:0000256" key="1">
    <source>
        <dbReference type="ARBA" id="ARBA00004141"/>
    </source>
</evidence>
<dbReference type="InterPro" id="IPR030659">
    <property type="entry name" value="SecY_CS"/>
</dbReference>
<dbReference type="EMBL" id="JBHSQV010000173">
    <property type="protein sequence ID" value="MFC5987948.1"/>
    <property type="molecule type" value="Genomic_DNA"/>
</dbReference>
<dbReference type="HAMAP" id="MF_01465">
    <property type="entry name" value="SecY"/>
    <property type="match status" value="1"/>
</dbReference>
<feature type="transmembrane region" description="Helical" evidence="9">
    <location>
        <begin position="395"/>
        <end position="417"/>
    </location>
</feature>
<dbReference type="InterPro" id="IPR002208">
    <property type="entry name" value="SecY/SEC61-alpha"/>
</dbReference>
<protein>
    <recommendedName>
        <fullName evidence="9 10">Protein translocase subunit SecY</fullName>
    </recommendedName>
</protein>
<evidence type="ECO:0000256" key="12">
    <source>
        <dbReference type="RuleBase" id="RU004349"/>
    </source>
</evidence>
<dbReference type="PIRSF" id="PIRSF004557">
    <property type="entry name" value="SecY"/>
    <property type="match status" value="1"/>
</dbReference>
<dbReference type="NCBIfam" id="TIGR00967">
    <property type="entry name" value="3a0501s007"/>
    <property type="match status" value="1"/>
</dbReference>
<feature type="transmembrane region" description="Helical" evidence="9">
    <location>
        <begin position="181"/>
        <end position="202"/>
    </location>
</feature>
<name>A0ABW1IS66_9BACL</name>
<feature type="transmembrane region" description="Helical" evidence="9">
    <location>
        <begin position="115"/>
        <end position="137"/>
    </location>
</feature>
<keyword evidence="9" id="KW-1003">Cell membrane</keyword>
<accession>A0ABW1IS66</accession>
<proteinExistence type="inferred from homology"/>
<comment type="caution">
    <text evidence="9">Lacks conserved residue(s) required for the propagation of feature annotation.</text>
</comment>
<evidence type="ECO:0000256" key="4">
    <source>
        <dbReference type="ARBA" id="ARBA00022692"/>
    </source>
</evidence>
<evidence type="ECO:0000313" key="14">
    <source>
        <dbReference type="Proteomes" id="UP001596250"/>
    </source>
</evidence>
<dbReference type="Gene3D" id="1.10.3370.10">
    <property type="entry name" value="SecY subunit domain"/>
    <property type="match status" value="1"/>
</dbReference>
<feature type="transmembrane region" description="Helical" evidence="9">
    <location>
        <begin position="367"/>
        <end position="389"/>
    </location>
</feature>
<evidence type="ECO:0000313" key="13">
    <source>
        <dbReference type="EMBL" id="MFC5987948.1"/>
    </source>
</evidence>
<dbReference type="Pfam" id="PF00344">
    <property type="entry name" value="SecY"/>
    <property type="match status" value="1"/>
</dbReference>
<comment type="subunit">
    <text evidence="9">Component of the Sec protein translocase complex. Heterotrimer consisting of SecY, SecE and SecG subunits. The heterotrimers can form oligomers, although 1 heterotrimer is thought to be able to translocate proteins. Interacts with the ribosome. Interacts with SecDF, and other proteins may be involved. Interacts with SecA.</text>
</comment>
<feature type="transmembrane region" description="Helical" evidence="9">
    <location>
        <begin position="316"/>
        <end position="335"/>
    </location>
</feature>
<dbReference type="Proteomes" id="UP001596250">
    <property type="component" value="Unassembled WGS sequence"/>
</dbReference>
<comment type="function">
    <text evidence="9 10">The central subunit of the protein translocation channel SecYEG. Consists of two halves formed by TMs 1-5 and 6-10. These two domains form a lateral gate at the front which open onto the bilayer between TMs 2 and 7, and are clamped together by SecE at the back. The channel is closed by both a pore ring composed of hydrophobic SecY resides and a short helix (helix 2A) on the extracellular side of the membrane which forms a plug. The plug probably moves laterally to allow the channel to open. The ring and the pore may move independently.</text>
</comment>
<keyword evidence="6 9" id="KW-1133">Transmembrane helix</keyword>
<dbReference type="SUPFAM" id="SSF103491">
    <property type="entry name" value="Preprotein translocase SecY subunit"/>
    <property type="match status" value="1"/>
</dbReference>
<evidence type="ECO:0000256" key="2">
    <source>
        <dbReference type="ARBA" id="ARBA00005751"/>
    </source>
</evidence>
<keyword evidence="3 9" id="KW-0813">Transport</keyword>
<dbReference type="PROSITE" id="PS00756">
    <property type="entry name" value="SECY_2"/>
    <property type="match status" value="1"/>
</dbReference>
<dbReference type="PRINTS" id="PR00303">
    <property type="entry name" value="SECYTRNLCASE"/>
</dbReference>
<keyword evidence="4 9" id="KW-0812">Transmembrane</keyword>
<feature type="transmembrane region" description="Helical" evidence="9">
    <location>
        <begin position="149"/>
        <end position="169"/>
    </location>
</feature>
<feature type="transmembrane region" description="Helical" evidence="9">
    <location>
        <begin position="272"/>
        <end position="296"/>
    </location>
</feature>
<dbReference type="InterPro" id="IPR026593">
    <property type="entry name" value="SecY"/>
</dbReference>
<feature type="transmembrane region" description="Helical" evidence="9">
    <location>
        <begin position="70"/>
        <end position="95"/>
    </location>
</feature>
<organism evidence="13 14">
    <name type="scientific">Marinicrinis lubricantis</name>
    <dbReference type="NCBI Taxonomy" id="2086470"/>
    <lineage>
        <taxon>Bacteria</taxon>
        <taxon>Bacillati</taxon>
        <taxon>Bacillota</taxon>
        <taxon>Bacilli</taxon>
        <taxon>Bacillales</taxon>
        <taxon>Paenibacillaceae</taxon>
    </lineage>
</organism>
<comment type="similarity">
    <text evidence="2 9 12">Belongs to the SecY/SEC61-alpha family.</text>
</comment>
<evidence type="ECO:0000256" key="10">
    <source>
        <dbReference type="RuleBase" id="RU000537"/>
    </source>
</evidence>
<dbReference type="PROSITE" id="PS00755">
    <property type="entry name" value="SECY_1"/>
    <property type="match status" value="1"/>
</dbReference>
<comment type="caution">
    <text evidence="13">The sequence shown here is derived from an EMBL/GenBank/DDBJ whole genome shotgun (WGS) entry which is preliminary data.</text>
</comment>
<evidence type="ECO:0000256" key="7">
    <source>
        <dbReference type="ARBA" id="ARBA00023010"/>
    </source>
</evidence>
<keyword evidence="14" id="KW-1185">Reference proteome</keyword>
<evidence type="ECO:0000256" key="8">
    <source>
        <dbReference type="ARBA" id="ARBA00023136"/>
    </source>
</evidence>
<evidence type="ECO:0000256" key="11">
    <source>
        <dbReference type="RuleBase" id="RU003484"/>
    </source>
</evidence>
<keyword evidence="7 9" id="KW-0811">Translocation</keyword>
<evidence type="ECO:0000256" key="6">
    <source>
        <dbReference type="ARBA" id="ARBA00022989"/>
    </source>
</evidence>
<dbReference type="RefSeq" id="WP_379895376.1">
    <property type="nucleotide sequence ID" value="NZ_CBCSCT010000026.1"/>
</dbReference>
<comment type="subcellular location">
    <subcellularLocation>
        <location evidence="9">Cell membrane</location>
        <topology evidence="9">Multi-pass membrane protein</topology>
    </subcellularLocation>
    <subcellularLocation>
        <location evidence="1 11">Membrane</location>
        <topology evidence="1 11">Multi-pass membrane protein</topology>
    </subcellularLocation>
</comment>